<dbReference type="Gene3D" id="3.10.560.10">
    <property type="entry name" value="Outer membrane lipoprotein wza domain like"/>
    <property type="match status" value="1"/>
</dbReference>
<dbReference type="Pfam" id="PF10531">
    <property type="entry name" value="SLBB"/>
    <property type="match status" value="1"/>
</dbReference>
<name>A0A2U8HL64_9RHOB</name>
<dbReference type="PANTHER" id="PTHR33619">
    <property type="entry name" value="POLYSACCHARIDE EXPORT PROTEIN GFCE-RELATED"/>
    <property type="match status" value="1"/>
</dbReference>
<evidence type="ECO:0000256" key="1">
    <source>
        <dbReference type="ARBA" id="ARBA00022729"/>
    </source>
</evidence>
<dbReference type="InterPro" id="IPR003715">
    <property type="entry name" value="Poly_export_N"/>
</dbReference>
<dbReference type="Gene3D" id="3.30.1950.10">
    <property type="entry name" value="wza like domain"/>
    <property type="match status" value="1"/>
</dbReference>
<dbReference type="Pfam" id="PF02563">
    <property type="entry name" value="Poly_export"/>
    <property type="match status" value="1"/>
</dbReference>
<dbReference type="Proteomes" id="UP000244915">
    <property type="component" value="Plasmid unnamed2"/>
</dbReference>
<dbReference type="KEGG" id="ypac:CEW88_22390"/>
<geneLocation type="plasmid" evidence="5 6">
    <name>unnamed2</name>
</geneLocation>
<sequence>MQVGTSAGGRRPMPLTARLPLWSLIAPLLAVLLAPLPAQAEGYVLQPGDRVDIRVAGLPNLDRDLRIGADGTLSLPLIGRVSLGGQTVGAAEQDVARRFGEVAFRQRTLDGRETLFPISPSEVSLSVTEFRPVYVSGEVKAPGAFAFTPGLTVRRALTLSGGIGQDLGYVRDPMAQIAQVQGNIDAFGAELAALDVRVRRYQAELDPGTDAAITATSGTETVEEVETQRLVAGVAGTQSRRSYLMEARRAVTHQIDVLRQQLGAELEGEDADQQEYERIRTLRARGLVEVDRVTETRRALLASATRRLDTASDLAAAEKDLARINFDLGDFEDEARRDSLESLSDALVERETTRARLTAARQQLLLLSADYADALEEGVVRITLRRGAGAGEEVFELGGEEDMALLPGDLVEVRLSAAPVPGQ</sequence>
<evidence type="ECO:0000259" key="2">
    <source>
        <dbReference type="Pfam" id="PF02563"/>
    </source>
</evidence>
<evidence type="ECO:0000259" key="4">
    <source>
        <dbReference type="Pfam" id="PF25994"/>
    </source>
</evidence>
<dbReference type="InterPro" id="IPR019554">
    <property type="entry name" value="Soluble_ligand-bd"/>
</dbReference>
<reference evidence="5 6" key="1">
    <citation type="submission" date="2017-06" db="EMBL/GenBank/DDBJ databases">
        <title>Yangia sp. YSBP01 complete genome sequence.</title>
        <authorList>
            <person name="Woo J.-H."/>
            <person name="Kim H.-S."/>
        </authorList>
    </citation>
    <scope>NUCLEOTIDE SEQUENCE [LARGE SCALE GENOMIC DNA]</scope>
    <source>
        <strain evidence="5 6">YSBP01</strain>
        <plasmid evidence="5 6">unnamed2</plasmid>
    </source>
</reference>
<evidence type="ECO:0000313" key="6">
    <source>
        <dbReference type="Proteomes" id="UP000244915"/>
    </source>
</evidence>
<keyword evidence="5" id="KW-0614">Plasmid</keyword>
<dbReference type="InterPro" id="IPR049712">
    <property type="entry name" value="Poly_export"/>
</dbReference>
<dbReference type="GO" id="GO:0015159">
    <property type="term" value="F:polysaccharide transmembrane transporter activity"/>
    <property type="evidence" value="ECO:0007669"/>
    <property type="project" value="InterPro"/>
</dbReference>
<evidence type="ECO:0000313" key="5">
    <source>
        <dbReference type="EMBL" id="AWI86512.1"/>
    </source>
</evidence>
<feature type="domain" description="Polysaccharide export protein N-terminal" evidence="2">
    <location>
        <begin position="38"/>
        <end position="101"/>
    </location>
</feature>
<feature type="domain" description="Soluble ligand binding" evidence="3">
    <location>
        <begin position="133"/>
        <end position="169"/>
    </location>
</feature>
<protein>
    <submittedName>
        <fullName evidence="5">Uncharacterized protein</fullName>
    </submittedName>
</protein>
<accession>A0A2U8HL64</accession>
<dbReference type="PANTHER" id="PTHR33619:SF3">
    <property type="entry name" value="POLYSACCHARIDE EXPORT PROTEIN GFCE-RELATED"/>
    <property type="match status" value="1"/>
</dbReference>
<organism evidence="5 6">
    <name type="scientific">Alloyangia pacifica</name>
    <dbReference type="NCBI Taxonomy" id="311180"/>
    <lineage>
        <taxon>Bacteria</taxon>
        <taxon>Pseudomonadati</taxon>
        <taxon>Pseudomonadota</taxon>
        <taxon>Alphaproteobacteria</taxon>
        <taxon>Rhodobacterales</taxon>
        <taxon>Roseobacteraceae</taxon>
        <taxon>Alloyangia</taxon>
    </lineage>
</organism>
<dbReference type="Pfam" id="PF25994">
    <property type="entry name" value="HH_AprE"/>
    <property type="match status" value="1"/>
</dbReference>
<dbReference type="InterPro" id="IPR058781">
    <property type="entry name" value="HH_AprE-like"/>
</dbReference>
<feature type="domain" description="AprE-like long alpha-helical hairpin" evidence="4">
    <location>
        <begin position="182"/>
        <end position="363"/>
    </location>
</feature>
<keyword evidence="1" id="KW-0732">Signal</keyword>
<proteinExistence type="predicted"/>
<dbReference type="AlphaFoldDB" id="A0A2U8HL64"/>
<gene>
    <name evidence="5" type="ORF">CEW88_22390</name>
</gene>
<evidence type="ECO:0000259" key="3">
    <source>
        <dbReference type="Pfam" id="PF10531"/>
    </source>
</evidence>
<dbReference type="EMBL" id="CP022192">
    <property type="protein sequence ID" value="AWI86512.1"/>
    <property type="molecule type" value="Genomic_DNA"/>
</dbReference>